<evidence type="ECO:0000256" key="3">
    <source>
        <dbReference type="ARBA" id="ARBA00022741"/>
    </source>
</evidence>
<proteinExistence type="inferred from homology"/>
<dbReference type="EMBL" id="RBZO01000021">
    <property type="protein sequence ID" value="RKQ14368.1"/>
    <property type="molecule type" value="Genomic_DNA"/>
</dbReference>
<dbReference type="InterPro" id="IPR003439">
    <property type="entry name" value="ABC_transporter-like_ATP-bd"/>
</dbReference>
<evidence type="ECO:0000256" key="1">
    <source>
        <dbReference type="ARBA" id="ARBA00005417"/>
    </source>
</evidence>
<feature type="domain" description="ABC transporter" evidence="5">
    <location>
        <begin position="4"/>
        <end position="230"/>
    </location>
</feature>
<dbReference type="InterPro" id="IPR003593">
    <property type="entry name" value="AAA+_ATPase"/>
</dbReference>
<organism evidence="6 7">
    <name type="scientific">Oceanobacillus bengalensis</name>
    <dbReference type="NCBI Taxonomy" id="1435466"/>
    <lineage>
        <taxon>Bacteria</taxon>
        <taxon>Bacillati</taxon>
        <taxon>Bacillota</taxon>
        <taxon>Bacilli</taxon>
        <taxon>Bacillales</taxon>
        <taxon>Bacillaceae</taxon>
        <taxon>Oceanobacillus</taxon>
    </lineage>
</organism>
<comment type="similarity">
    <text evidence="1">Belongs to the ABC transporter superfamily.</text>
</comment>
<dbReference type="SMART" id="SM00382">
    <property type="entry name" value="AAA"/>
    <property type="match status" value="1"/>
</dbReference>
<dbReference type="Pfam" id="PF13732">
    <property type="entry name" value="DrrA1-3_C"/>
    <property type="match status" value="1"/>
</dbReference>
<name>A0A494YW14_9BACI</name>
<evidence type="ECO:0000256" key="2">
    <source>
        <dbReference type="ARBA" id="ARBA00022448"/>
    </source>
</evidence>
<protein>
    <submittedName>
        <fullName evidence="6">ABC transporter ATP-binding protein</fullName>
    </submittedName>
</protein>
<evidence type="ECO:0000313" key="7">
    <source>
        <dbReference type="Proteomes" id="UP000281813"/>
    </source>
</evidence>
<keyword evidence="4 6" id="KW-0067">ATP-binding</keyword>
<keyword evidence="7" id="KW-1185">Reference proteome</keyword>
<dbReference type="GO" id="GO:0016887">
    <property type="term" value="F:ATP hydrolysis activity"/>
    <property type="evidence" value="ECO:0007669"/>
    <property type="project" value="InterPro"/>
</dbReference>
<accession>A0A494YW14</accession>
<dbReference type="GO" id="GO:0005524">
    <property type="term" value="F:ATP binding"/>
    <property type="evidence" value="ECO:0007669"/>
    <property type="project" value="UniProtKB-KW"/>
</dbReference>
<dbReference type="PANTHER" id="PTHR43335">
    <property type="entry name" value="ABC TRANSPORTER, ATP-BINDING PROTEIN"/>
    <property type="match status" value="1"/>
</dbReference>
<evidence type="ECO:0000256" key="4">
    <source>
        <dbReference type="ARBA" id="ARBA00022840"/>
    </source>
</evidence>
<dbReference type="AlphaFoldDB" id="A0A494YW14"/>
<dbReference type="RefSeq" id="WP_121132548.1">
    <property type="nucleotide sequence ID" value="NZ_JBHUFK010000025.1"/>
</dbReference>
<sequence>MGLLTAHHLTKSYKEKTAVNNISFTFQKNKCIALIGPNGAGKTTILRILAGILDPTSGAITFQNMEVGSDFRSKIGYLPQYPVFHSWMTGLEFLIYSGRLSNLSKVESRNRAESLLLKVGIEDAKNTLIGKYSGGMKQRLGIAQAIIHKPEILMLDEPVSSLDPIGRREVLTLMGELKEEMTILFSTHILTDADEVSDELLLLRDGEIVESGSMIELREKYQTSSIKLEFQTDLHLYQKKVEKIASTTGSYIERNALYVSATDIQLARREILALVSKENWPLLSFTLNRATLEDMFMKVVNQ</sequence>
<dbReference type="PROSITE" id="PS00211">
    <property type="entry name" value="ABC_TRANSPORTER_1"/>
    <property type="match status" value="1"/>
</dbReference>
<gene>
    <name evidence="6" type="ORF">D8M05_13140</name>
</gene>
<evidence type="ECO:0000259" key="5">
    <source>
        <dbReference type="PROSITE" id="PS50893"/>
    </source>
</evidence>
<dbReference type="OrthoDB" id="9804819at2"/>
<dbReference type="PROSITE" id="PS50893">
    <property type="entry name" value="ABC_TRANSPORTER_2"/>
    <property type="match status" value="1"/>
</dbReference>
<keyword evidence="3" id="KW-0547">Nucleotide-binding</keyword>
<dbReference type="InterPro" id="IPR027417">
    <property type="entry name" value="P-loop_NTPase"/>
</dbReference>
<dbReference type="Pfam" id="PF00005">
    <property type="entry name" value="ABC_tran"/>
    <property type="match status" value="1"/>
</dbReference>
<dbReference type="Gene3D" id="3.40.50.300">
    <property type="entry name" value="P-loop containing nucleotide triphosphate hydrolases"/>
    <property type="match status" value="1"/>
</dbReference>
<dbReference type="InterPro" id="IPR017871">
    <property type="entry name" value="ABC_transporter-like_CS"/>
</dbReference>
<dbReference type="SUPFAM" id="SSF52540">
    <property type="entry name" value="P-loop containing nucleoside triphosphate hydrolases"/>
    <property type="match status" value="1"/>
</dbReference>
<keyword evidence="2" id="KW-0813">Transport</keyword>
<evidence type="ECO:0000313" key="6">
    <source>
        <dbReference type="EMBL" id="RKQ14368.1"/>
    </source>
</evidence>
<dbReference type="Proteomes" id="UP000281813">
    <property type="component" value="Unassembled WGS sequence"/>
</dbReference>
<reference evidence="6 7" key="1">
    <citation type="journal article" date="2015" name="Antonie Van Leeuwenhoek">
        <title>Oceanobacillus bengalensis sp. nov., a bacterium isolated from seawater of the Bay of Bengal.</title>
        <authorList>
            <person name="Yongchang O."/>
            <person name="Xiang W."/>
            <person name="Wang G."/>
        </authorList>
    </citation>
    <scope>NUCLEOTIDE SEQUENCE [LARGE SCALE GENOMIC DNA]</scope>
    <source>
        <strain evidence="6 7">MCCC 1K00260</strain>
    </source>
</reference>
<dbReference type="PANTHER" id="PTHR43335:SF11">
    <property type="entry name" value="ABC TRANSPORTER RELATED"/>
    <property type="match status" value="1"/>
</dbReference>
<comment type="caution">
    <text evidence="6">The sequence shown here is derived from an EMBL/GenBank/DDBJ whole genome shotgun (WGS) entry which is preliminary data.</text>
</comment>
<dbReference type="InterPro" id="IPR025302">
    <property type="entry name" value="DrrA1/2-like_C"/>
</dbReference>